<reference evidence="7" key="1">
    <citation type="journal article" date="2020" name="mSystems">
        <title>Genome- and Community-Level Interaction Insights into Carbon Utilization and Element Cycling Functions of Hydrothermarchaeota in Hydrothermal Sediment.</title>
        <authorList>
            <person name="Zhou Z."/>
            <person name="Liu Y."/>
            <person name="Xu W."/>
            <person name="Pan J."/>
            <person name="Luo Z.H."/>
            <person name="Li M."/>
        </authorList>
    </citation>
    <scope>NUCLEOTIDE SEQUENCE [LARGE SCALE GENOMIC DNA]</scope>
    <source>
        <strain evidence="7">HyVt-489</strain>
    </source>
</reference>
<evidence type="ECO:0000256" key="1">
    <source>
        <dbReference type="ARBA" id="ARBA00002633"/>
    </source>
</evidence>
<dbReference type="InterPro" id="IPR001790">
    <property type="entry name" value="Ribosomal_uL10"/>
</dbReference>
<dbReference type="GO" id="GO:0070180">
    <property type="term" value="F:large ribosomal subunit rRNA binding"/>
    <property type="evidence" value="ECO:0007669"/>
    <property type="project" value="UniProtKB-UniRule"/>
</dbReference>
<keyword evidence="6" id="KW-0699">rRNA-binding</keyword>
<dbReference type="PROSITE" id="PS01109">
    <property type="entry name" value="RIBOSOMAL_L10"/>
    <property type="match status" value="1"/>
</dbReference>
<protein>
    <recommendedName>
        <fullName evidence="5 6">Large ribosomal subunit protein uL10</fullName>
    </recommendedName>
</protein>
<evidence type="ECO:0000256" key="4">
    <source>
        <dbReference type="ARBA" id="ARBA00023274"/>
    </source>
</evidence>
<evidence type="ECO:0000256" key="5">
    <source>
        <dbReference type="ARBA" id="ARBA00035202"/>
    </source>
</evidence>
<evidence type="ECO:0000256" key="6">
    <source>
        <dbReference type="HAMAP-Rule" id="MF_00362"/>
    </source>
</evidence>
<dbReference type="InterPro" id="IPR047865">
    <property type="entry name" value="Ribosomal_uL10_bac_type"/>
</dbReference>
<dbReference type="GO" id="GO:0015934">
    <property type="term" value="C:large ribosomal subunit"/>
    <property type="evidence" value="ECO:0007669"/>
    <property type="project" value="InterPro"/>
</dbReference>
<dbReference type="NCBIfam" id="NF000955">
    <property type="entry name" value="PRK00099.1-1"/>
    <property type="match status" value="1"/>
</dbReference>
<organism evidence="7">
    <name type="scientific">Hellea balneolensis</name>
    <dbReference type="NCBI Taxonomy" id="287478"/>
    <lineage>
        <taxon>Bacteria</taxon>
        <taxon>Pseudomonadati</taxon>
        <taxon>Pseudomonadota</taxon>
        <taxon>Alphaproteobacteria</taxon>
        <taxon>Maricaulales</taxon>
        <taxon>Robiginitomaculaceae</taxon>
        <taxon>Hellea</taxon>
    </lineage>
</organism>
<dbReference type="AlphaFoldDB" id="A0A7C3GD79"/>
<dbReference type="GO" id="GO:0003735">
    <property type="term" value="F:structural constituent of ribosome"/>
    <property type="evidence" value="ECO:0007669"/>
    <property type="project" value="InterPro"/>
</dbReference>
<dbReference type="HAMAP" id="MF_00362">
    <property type="entry name" value="Ribosomal_uL10"/>
    <property type="match status" value="1"/>
</dbReference>
<keyword evidence="6" id="KW-0694">RNA-binding</keyword>
<comment type="subunit">
    <text evidence="6">Part of the ribosomal stalk of the 50S ribosomal subunit. The N-terminus interacts with L11 and the large rRNA to form the base of the stalk. The C-terminus forms an elongated spine to which L12 dimers bind in a sequential fashion forming a multimeric L10(L12)X complex.</text>
</comment>
<dbReference type="Proteomes" id="UP000886042">
    <property type="component" value="Unassembled WGS sequence"/>
</dbReference>
<dbReference type="Gene3D" id="3.30.70.1730">
    <property type="match status" value="1"/>
</dbReference>
<dbReference type="SUPFAM" id="SSF160369">
    <property type="entry name" value="Ribosomal protein L10-like"/>
    <property type="match status" value="1"/>
</dbReference>
<proteinExistence type="inferred from homology"/>
<accession>A0A7C3GD79</accession>
<dbReference type="CDD" id="cd05797">
    <property type="entry name" value="Ribosomal_L10"/>
    <property type="match status" value="1"/>
</dbReference>
<dbReference type="GO" id="GO:0006412">
    <property type="term" value="P:translation"/>
    <property type="evidence" value="ECO:0007669"/>
    <property type="project" value="UniProtKB-UniRule"/>
</dbReference>
<comment type="caution">
    <text evidence="7">The sequence shown here is derived from an EMBL/GenBank/DDBJ whole genome shotgun (WGS) entry which is preliminary data.</text>
</comment>
<dbReference type="InterPro" id="IPR002363">
    <property type="entry name" value="Ribosomal_uL10_CS_bac"/>
</dbReference>
<dbReference type="EMBL" id="DRMN01000216">
    <property type="protein sequence ID" value="HFB54915.1"/>
    <property type="molecule type" value="Genomic_DNA"/>
</dbReference>
<evidence type="ECO:0000256" key="3">
    <source>
        <dbReference type="ARBA" id="ARBA00022980"/>
    </source>
</evidence>
<comment type="function">
    <text evidence="1 6">Forms part of the ribosomal stalk, playing a central role in the interaction of the ribosome with GTP-bound translation factors.</text>
</comment>
<dbReference type="Pfam" id="PF00466">
    <property type="entry name" value="Ribosomal_L10"/>
    <property type="match status" value="1"/>
</dbReference>
<gene>
    <name evidence="6" type="primary">rplJ</name>
    <name evidence="7" type="ORF">ENJ46_03240</name>
</gene>
<evidence type="ECO:0000256" key="2">
    <source>
        <dbReference type="ARBA" id="ARBA00008889"/>
    </source>
</evidence>
<keyword evidence="3 6" id="KW-0689">Ribosomal protein</keyword>
<dbReference type="PANTHER" id="PTHR11560">
    <property type="entry name" value="39S RIBOSOMAL PROTEIN L10, MITOCHONDRIAL"/>
    <property type="match status" value="1"/>
</dbReference>
<sequence>MDRNEKKEQVKMLEGIFTASGSVVMAEYQGMTVAELTDLRAKLREESATIRVVKNRLAKIALKGTPGEGLADLFKGPVAIAYSEDMISAAKVTVKFAKDNENFNVLGGIAGEDIVDVAGVVALSSMPSREELIGMVASRLLGQASEIGSRLNAPGSALAGAISVIEERAAA</sequence>
<dbReference type="InterPro" id="IPR043141">
    <property type="entry name" value="Ribosomal_uL10-like_sf"/>
</dbReference>
<dbReference type="InterPro" id="IPR022973">
    <property type="entry name" value="Ribosomal_uL10_bac"/>
</dbReference>
<name>A0A7C3GD79_9PROT</name>
<evidence type="ECO:0000313" key="7">
    <source>
        <dbReference type="EMBL" id="HFB54915.1"/>
    </source>
</evidence>
<comment type="similarity">
    <text evidence="2 6">Belongs to the universal ribosomal protein uL10 family.</text>
</comment>
<keyword evidence="4 6" id="KW-0687">Ribonucleoprotein</keyword>